<dbReference type="GO" id="GO:0016020">
    <property type="term" value="C:membrane"/>
    <property type="evidence" value="ECO:0007669"/>
    <property type="project" value="InterPro"/>
</dbReference>
<protein>
    <submittedName>
        <fullName evidence="4">CDP-diacylglycerol--glycerol-3-phosphate 3-phosphatidyltransferase</fullName>
        <ecNumber evidence="4">2.7.8.5</ecNumber>
    </submittedName>
</protein>
<dbReference type="InterPro" id="IPR000462">
    <property type="entry name" value="CDP-OH_P_trans"/>
</dbReference>
<dbReference type="PROSITE" id="PS00379">
    <property type="entry name" value="CDP_ALCOHOL_P_TRANSF"/>
    <property type="match status" value="1"/>
</dbReference>
<keyword evidence="1 2" id="KW-0808">Transferase</keyword>
<dbReference type="Gene3D" id="1.20.120.1760">
    <property type="match status" value="1"/>
</dbReference>
<dbReference type="GO" id="GO:0008654">
    <property type="term" value="P:phospholipid biosynthetic process"/>
    <property type="evidence" value="ECO:0007669"/>
    <property type="project" value="InterPro"/>
</dbReference>
<evidence type="ECO:0000256" key="2">
    <source>
        <dbReference type="RuleBase" id="RU003750"/>
    </source>
</evidence>
<keyword evidence="3" id="KW-0812">Transmembrane</keyword>
<accession>A0A1P8F7U1</accession>
<feature type="transmembrane region" description="Helical" evidence="3">
    <location>
        <begin position="33"/>
        <end position="53"/>
    </location>
</feature>
<dbReference type="AlphaFoldDB" id="A0A1P8F7U1"/>
<dbReference type="STRING" id="1839801.Dform_01205"/>
<dbReference type="Proteomes" id="UP000185934">
    <property type="component" value="Chromosome"/>
</dbReference>
<reference evidence="5" key="1">
    <citation type="submission" date="2016-11" db="EMBL/GenBank/DDBJ databases">
        <title>Dehalogenimonas formicexedens sp. nov., a chlorinated alkane respiring bacterium isolated from contaminated groundwater.</title>
        <authorList>
            <person name="Key T.A."/>
            <person name="Bowman K.S."/>
            <person name="Lee I."/>
            <person name="Chun J."/>
            <person name="Albuquerque L."/>
            <person name="da Costa M.S."/>
            <person name="Rainey F.A."/>
            <person name="Moe W.M."/>
        </authorList>
    </citation>
    <scope>NUCLEOTIDE SEQUENCE [LARGE SCALE GENOMIC DNA]</scope>
    <source>
        <strain evidence="5">NSZ-14</strain>
    </source>
</reference>
<feature type="transmembrane region" description="Helical" evidence="3">
    <location>
        <begin position="59"/>
        <end position="79"/>
    </location>
</feature>
<evidence type="ECO:0000256" key="1">
    <source>
        <dbReference type="ARBA" id="ARBA00022679"/>
    </source>
</evidence>
<name>A0A1P8F7U1_9CHLR</name>
<keyword evidence="3" id="KW-1133">Transmembrane helix</keyword>
<comment type="similarity">
    <text evidence="2">Belongs to the CDP-alcohol phosphatidyltransferase class-I family.</text>
</comment>
<gene>
    <name evidence="4" type="primary">pgsA</name>
    <name evidence="4" type="ORF">Dform_01205</name>
</gene>
<dbReference type="KEGG" id="dfo:Dform_01205"/>
<feature type="transmembrane region" description="Helical" evidence="3">
    <location>
        <begin position="159"/>
        <end position="186"/>
    </location>
</feature>
<evidence type="ECO:0000313" key="5">
    <source>
        <dbReference type="Proteomes" id="UP000185934"/>
    </source>
</evidence>
<sequence length="200" mass="21191">MTLEDKMTLNDTRRRIGRGLTGGLSRILAKSGITPNAVTVIGFLITLIAAYMISTGSLLAGGLVFLFSSFFDMLDGAVARATGKITKFGGILDAALDRLSEAAVFIAIMVYYAPQANSWALLLVGLTLAGSQVVSYLRARSEASGLEGKEGIFTRPERVIVLGIGLITGWLIPALAVICVLSFFTIGQRLASAYRQLGGK</sequence>
<dbReference type="EC" id="2.7.8.5" evidence="4"/>
<organism evidence="4 5">
    <name type="scientific">Dehalogenimonas formicexedens</name>
    <dbReference type="NCBI Taxonomy" id="1839801"/>
    <lineage>
        <taxon>Bacteria</taxon>
        <taxon>Bacillati</taxon>
        <taxon>Chloroflexota</taxon>
        <taxon>Dehalococcoidia</taxon>
        <taxon>Dehalococcoidales</taxon>
        <taxon>Dehalococcoidaceae</taxon>
        <taxon>Dehalogenimonas</taxon>
    </lineage>
</organism>
<feature type="transmembrane region" description="Helical" evidence="3">
    <location>
        <begin position="119"/>
        <end position="139"/>
    </location>
</feature>
<proteinExistence type="inferred from homology"/>
<dbReference type="GO" id="GO:0008444">
    <property type="term" value="F:CDP-diacylglycerol-glycerol-3-phosphate 3-phosphatidyltransferase activity"/>
    <property type="evidence" value="ECO:0007669"/>
    <property type="project" value="UniProtKB-EC"/>
</dbReference>
<evidence type="ECO:0000313" key="4">
    <source>
        <dbReference type="EMBL" id="APV44537.1"/>
    </source>
</evidence>
<keyword evidence="3" id="KW-0472">Membrane</keyword>
<dbReference type="InterPro" id="IPR048254">
    <property type="entry name" value="CDP_ALCOHOL_P_TRANSF_CS"/>
</dbReference>
<keyword evidence="5" id="KW-1185">Reference proteome</keyword>
<dbReference type="EMBL" id="CP018258">
    <property type="protein sequence ID" value="APV44537.1"/>
    <property type="molecule type" value="Genomic_DNA"/>
</dbReference>
<dbReference type="InterPro" id="IPR043130">
    <property type="entry name" value="CDP-OH_PTrfase_TM_dom"/>
</dbReference>
<evidence type="ECO:0000256" key="3">
    <source>
        <dbReference type="SAM" id="Phobius"/>
    </source>
</evidence>
<dbReference type="Pfam" id="PF01066">
    <property type="entry name" value="CDP-OH_P_transf"/>
    <property type="match status" value="1"/>
</dbReference>